<dbReference type="Pfam" id="PF01184">
    <property type="entry name" value="Gpr1_Fun34_YaaH"/>
    <property type="match status" value="1"/>
</dbReference>
<dbReference type="PANTHER" id="PTHR30178">
    <property type="entry name" value="INNER MEMBRANE PROTEIN YAAH"/>
    <property type="match status" value="1"/>
</dbReference>
<dbReference type="GO" id="GO:0005886">
    <property type="term" value="C:plasma membrane"/>
    <property type="evidence" value="ECO:0007669"/>
    <property type="project" value="TreeGrafter"/>
</dbReference>
<keyword evidence="5 6" id="KW-0472">Membrane</keyword>
<comment type="caution">
    <text evidence="8">The sequence shown here is derived from an EMBL/GenBank/DDBJ whole genome shotgun (WGS) entry which is preliminary data.</text>
</comment>
<dbReference type="AlphaFoldDB" id="A0AAW1RCF3"/>
<sequence>MNVALQMLFLFLSVTFFLLSAGETHPMVNRVGGWFGVFVAAIAYYMAFAELTNECYRKKIMPLGQMNYRSALPENNEDREDII</sequence>
<feature type="transmembrane region" description="Helical" evidence="6">
    <location>
        <begin position="34"/>
        <end position="51"/>
    </location>
</feature>
<keyword evidence="4 6" id="KW-1133">Transmembrane helix</keyword>
<evidence type="ECO:0000256" key="7">
    <source>
        <dbReference type="SAM" id="SignalP"/>
    </source>
</evidence>
<reference evidence="8 9" key="1">
    <citation type="journal article" date="2024" name="Nat. Commun.">
        <title>Phylogenomics reveals the evolutionary origins of lichenization in chlorophyte algae.</title>
        <authorList>
            <person name="Puginier C."/>
            <person name="Libourel C."/>
            <person name="Otte J."/>
            <person name="Skaloud P."/>
            <person name="Haon M."/>
            <person name="Grisel S."/>
            <person name="Petersen M."/>
            <person name="Berrin J.G."/>
            <person name="Delaux P.M."/>
            <person name="Dal Grande F."/>
            <person name="Keller J."/>
        </authorList>
    </citation>
    <scope>NUCLEOTIDE SEQUENCE [LARGE SCALE GENOMIC DNA]</scope>
    <source>
        <strain evidence="8 9">SAG 245.80</strain>
    </source>
</reference>
<gene>
    <name evidence="8" type="ORF">WJX81_002825</name>
</gene>
<dbReference type="GO" id="GO:0015360">
    <property type="term" value="F:acetate:proton symporter activity"/>
    <property type="evidence" value="ECO:0007669"/>
    <property type="project" value="TreeGrafter"/>
</dbReference>
<comment type="subcellular location">
    <subcellularLocation>
        <location evidence="1">Membrane</location>
        <topology evidence="1">Multi-pass membrane protein</topology>
    </subcellularLocation>
</comment>
<feature type="chain" id="PRO_5043889697" evidence="7">
    <location>
        <begin position="23"/>
        <end position="83"/>
    </location>
</feature>
<evidence type="ECO:0000256" key="1">
    <source>
        <dbReference type="ARBA" id="ARBA00004141"/>
    </source>
</evidence>
<dbReference type="Proteomes" id="UP001445335">
    <property type="component" value="Unassembled WGS sequence"/>
</dbReference>
<evidence type="ECO:0000256" key="3">
    <source>
        <dbReference type="ARBA" id="ARBA00022692"/>
    </source>
</evidence>
<evidence type="ECO:0000256" key="2">
    <source>
        <dbReference type="ARBA" id="ARBA00005587"/>
    </source>
</evidence>
<evidence type="ECO:0000256" key="4">
    <source>
        <dbReference type="ARBA" id="ARBA00022989"/>
    </source>
</evidence>
<dbReference type="PANTHER" id="PTHR30178:SF3">
    <property type="entry name" value="SUCCINATE-ACETATE_PROTON SYMPORTER SATP"/>
    <property type="match status" value="1"/>
</dbReference>
<dbReference type="InterPro" id="IPR000791">
    <property type="entry name" value="Gpr1/Fun34/SatP-like"/>
</dbReference>
<feature type="signal peptide" evidence="7">
    <location>
        <begin position="1"/>
        <end position="22"/>
    </location>
</feature>
<keyword evidence="3 6" id="KW-0812">Transmembrane</keyword>
<organism evidence="8 9">
    <name type="scientific">Elliptochloris bilobata</name>
    <dbReference type="NCBI Taxonomy" id="381761"/>
    <lineage>
        <taxon>Eukaryota</taxon>
        <taxon>Viridiplantae</taxon>
        <taxon>Chlorophyta</taxon>
        <taxon>core chlorophytes</taxon>
        <taxon>Trebouxiophyceae</taxon>
        <taxon>Trebouxiophyceae incertae sedis</taxon>
        <taxon>Elliptochloris clade</taxon>
        <taxon>Elliptochloris</taxon>
    </lineage>
</organism>
<accession>A0AAW1RCF3</accession>
<dbReference type="EMBL" id="JALJOU010000045">
    <property type="protein sequence ID" value="KAK9831498.1"/>
    <property type="molecule type" value="Genomic_DNA"/>
</dbReference>
<evidence type="ECO:0000313" key="8">
    <source>
        <dbReference type="EMBL" id="KAK9831498.1"/>
    </source>
</evidence>
<keyword evidence="7" id="KW-0732">Signal</keyword>
<comment type="similarity">
    <text evidence="2">Belongs to the acetate uptake transporter (AceTr) (TC 2.A.96) family.</text>
</comment>
<dbReference type="InterPro" id="IPR047623">
    <property type="entry name" value="SatP"/>
</dbReference>
<dbReference type="GO" id="GO:0071422">
    <property type="term" value="P:succinate transmembrane transport"/>
    <property type="evidence" value="ECO:0007669"/>
    <property type="project" value="TreeGrafter"/>
</dbReference>
<protein>
    <submittedName>
        <fullName evidence="8">Uncharacterized protein</fullName>
    </submittedName>
</protein>
<evidence type="ECO:0000256" key="6">
    <source>
        <dbReference type="SAM" id="Phobius"/>
    </source>
</evidence>
<proteinExistence type="inferred from homology"/>
<keyword evidence="9" id="KW-1185">Reference proteome</keyword>
<name>A0AAW1RCF3_9CHLO</name>
<evidence type="ECO:0000313" key="9">
    <source>
        <dbReference type="Proteomes" id="UP001445335"/>
    </source>
</evidence>
<evidence type="ECO:0000256" key="5">
    <source>
        <dbReference type="ARBA" id="ARBA00023136"/>
    </source>
</evidence>